<feature type="transmembrane region" description="Helical" evidence="1">
    <location>
        <begin position="69"/>
        <end position="89"/>
    </location>
</feature>
<dbReference type="OrthoDB" id="3697516at2"/>
<dbReference type="AlphaFoldDB" id="A0A239J482"/>
<proteinExistence type="predicted"/>
<sequence length="128" mass="13256">MTTPRFFPALRVTIALQTAALLIQAITAGLLLSTPDGRMLHGASALAVAVTSLLHLGAAILVWRPGGGSARAILPAAMLLVFTLVQMVLGMAHMKALHVPIGVLMFGASVMQLVQIWSSPRPVAAVAA</sequence>
<name>A0A239J482_9ACTN</name>
<feature type="transmembrane region" description="Helical" evidence="1">
    <location>
        <begin position="44"/>
        <end position="63"/>
    </location>
</feature>
<gene>
    <name evidence="2" type="ORF">SAMN05216276_102194</name>
</gene>
<dbReference type="EMBL" id="FZOD01000021">
    <property type="protein sequence ID" value="SNT00278.1"/>
    <property type="molecule type" value="Genomic_DNA"/>
</dbReference>
<keyword evidence="1" id="KW-0472">Membrane</keyword>
<keyword evidence="3" id="KW-1185">Reference proteome</keyword>
<evidence type="ECO:0000256" key="1">
    <source>
        <dbReference type="SAM" id="Phobius"/>
    </source>
</evidence>
<dbReference type="Proteomes" id="UP000198282">
    <property type="component" value="Unassembled WGS sequence"/>
</dbReference>
<evidence type="ECO:0000313" key="3">
    <source>
        <dbReference type="Proteomes" id="UP000198282"/>
    </source>
</evidence>
<keyword evidence="1" id="KW-0812">Transmembrane</keyword>
<protein>
    <submittedName>
        <fullName evidence="2">Uncharacterized protein</fullName>
    </submittedName>
</protein>
<reference evidence="2 3" key="1">
    <citation type="submission" date="2017-06" db="EMBL/GenBank/DDBJ databases">
        <authorList>
            <person name="Kim H.J."/>
            <person name="Triplett B.A."/>
        </authorList>
    </citation>
    <scope>NUCLEOTIDE SEQUENCE [LARGE SCALE GENOMIC DNA]</scope>
    <source>
        <strain evidence="2 3">CGMCC 4.2132</strain>
    </source>
</reference>
<evidence type="ECO:0000313" key="2">
    <source>
        <dbReference type="EMBL" id="SNT00278.1"/>
    </source>
</evidence>
<organism evidence="2 3">
    <name type="scientific">Streptosporangium subroseum</name>
    <dbReference type="NCBI Taxonomy" id="106412"/>
    <lineage>
        <taxon>Bacteria</taxon>
        <taxon>Bacillati</taxon>
        <taxon>Actinomycetota</taxon>
        <taxon>Actinomycetes</taxon>
        <taxon>Streptosporangiales</taxon>
        <taxon>Streptosporangiaceae</taxon>
        <taxon>Streptosporangium</taxon>
    </lineage>
</organism>
<feature type="transmembrane region" description="Helical" evidence="1">
    <location>
        <begin position="96"/>
        <end position="117"/>
    </location>
</feature>
<dbReference type="RefSeq" id="WP_089209214.1">
    <property type="nucleotide sequence ID" value="NZ_FZOD01000021.1"/>
</dbReference>
<keyword evidence="1" id="KW-1133">Transmembrane helix</keyword>
<feature type="transmembrane region" description="Helical" evidence="1">
    <location>
        <begin position="12"/>
        <end position="32"/>
    </location>
</feature>
<accession>A0A239J482</accession>